<dbReference type="AlphaFoldDB" id="A0A516S9V7"/>
<evidence type="ECO:0000313" key="1">
    <source>
        <dbReference type="EMBL" id="QDQ24941.1"/>
    </source>
</evidence>
<gene>
    <name evidence="1" type="ORF">FNU76_00475</name>
</gene>
<keyword evidence="2" id="KW-1185">Reference proteome</keyword>
<organism evidence="1 2">
    <name type="scientific">Chitinimonas arctica</name>
    <dbReference type="NCBI Taxonomy" id="2594795"/>
    <lineage>
        <taxon>Bacteria</taxon>
        <taxon>Pseudomonadati</taxon>
        <taxon>Pseudomonadota</taxon>
        <taxon>Betaproteobacteria</taxon>
        <taxon>Neisseriales</taxon>
        <taxon>Chitinibacteraceae</taxon>
        <taxon>Chitinimonas</taxon>
    </lineage>
</organism>
<dbReference type="Proteomes" id="UP000317550">
    <property type="component" value="Chromosome"/>
</dbReference>
<accession>A0A516S9V7</accession>
<name>A0A516S9V7_9NEIS</name>
<dbReference type="EMBL" id="CP041730">
    <property type="protein sequence ID" value="QDQ24941.1"/>
    <property type="molecule type" value="Genomic_DNA"/>
</dbReference>
<sequence length="70" mass="7790">MAFTQADIDTLERAIAKGVRVVQFADRKVEYGSFKELQAARDAIKAELTKQAHPGRAKQVLFYHAGKGIE</sequence>
<evidence type="ECO:0000313" key="2">
    <source>
        <dbReference type="Proteomes" id="UP000317550"/>
    </source>
</evidence>
<dbReference type="KEGG" id="cari:FNU76_00475"/>
<proteinExistence type="predicted"/>
<protein>
    <submittedName>
        <fullName evidence="1">Uncharacterized protein</fullName>
    </submittedName>
</protein>
<dbReference type="NCBIfam" id="NF047331">
    <property type="entry name" value="phage_HTJ"/>
    <property type="match status" value="1"/>
</dbReference>
<dbReference type="OrthoDB" id="5574012at2"/>
<dbReference type="RefSeq" id="WP_143855866.1">
    <property type="nucleotide sequence ID" value="NZ_CP041730.1"/>
</dbReference>
<reference evidence="1" key="1">
    <citation type="journal article" date="2020" name="Int. J. Syst. Evol. Microbiol.">
        <title>Chitinimonas arctica sp. nov., isolated from Arctic tundra soil.</title>
        <authorList>
            <person name="Xu Q."/>
            <person name="Jiang F."/>
            <person name="Da X."/>
            <person name="Zhang Y."/>
            <person name="Geng Y."/>
            <person name="Qin K."/>
            <person name="Liu J."/>
            <person name="Peng F."/>
        </authorList>
    </citation>
    <scope>NUCLEOTIDE SEQUENCE</scope>
    <source>
        <strain evidence="1">R3-44</strain>
    </source>
</reference>